<dbReference type="EMBL" id="KV722627">
    <property type="protein sequence ID" value="OCH84869.1"/>
    <property type="molecule type" value="Genomic_DNA"/>
</dbReference>
<gene>
    <name evidence="1" type="ORF">OBBRIDRAFT_690169</name>
</gene>
<proteinExistence type="predicted"/>
<keyword evidence="2" id="KW-1185">Reference proteome</keyword>
<protein>
    <submittedName>
        <fullName evidence="1">Uncharacterized protein</fullName>
    </submittedName>
</protein>
<reference evidence="1 2" key="1">
    <citation type="submission" date="2016-07" db="EMBL/GenBank/DDBJ databases">
        <title>Draft genome of the white-rot fungus Obba rivulosa 3A-2.</title>
        <authorList>
            <consortium name="DOE Joint Genome Institute"/>
            <person name="Miettinen O."/>
            <person name="Riley R."/>
            <person name="Acob R."/>
            <person name="Barry K."/>
            <person name="Cullen D."/>
            <person name="De Vries R."/>
            <person name="Hainaut M."/>
            <person name="Hatakka A."/>
            <person name="Henrissat B."/>
            <person name="Hilden K."/>
            <person name="Kuo R."/>
            <person name="Labutti K."/>
            <person name="Lipzen A."/>
            <person name="Makela M.R."/>
            <person name="Sandor L."/>
            <person name="Spatafora J.W."/>
            <person name="Grigoriev I.V."/>
            <person name="Hibbett D.S."/>
        </authorList>
    </citation>
    <scope>NUCLEOTIDE SEQUENCE [LARGE SCALE GENOMIC DNA]</scope>
    <source>
        <strain evidence="1 2">3A-2</strain>
    </source>
</reference>
<sequence>CCSATEFRPDLNSPPRTEWNKCCTRVFAEDFVKHHPHYADRLAEVSEAFSSHFGKQLRRDYHKQLTEGDLQAKAYYHIMLSQLSRMFTGRVYVQLFQRRYEMALEHESLKPHAQMLLRLGIDGMSSDESEREGNKIHYNVLLKPWRNPQVTTWLRLFDAAYHKSRINSVGSNTRGAFPHIRKVGQRLSTSRAVPGLPRNTYHPDWLMKLTSYELEDLQARDKRYDFKHSAA</sequence>
<evidence type="ECO:0000313" key="2">
    <source>
        <dbReference type="Proteomes" id="UP000250043"/>
    </source>
</evidence>
<evidence type="ECO:0000313" key="1">
    <source>
        <dbReference type="EMBL" id="OCH84869.1"/>
    </source>
</evidence>
<feature type="non-terminal residue" evidence="1">
    <location>
        <position position="231"/>
    </location>
</feature>
<dbReference type="AlphaFoldDB" id="A0A8E2AN51"/>
<dbReference type="Proteomes" id="UP000250043">
    <property type="component" value="Unassembled WGS sequence"/>
</dbReference>
<organism evidence="1 2">
    <name type="scientific">Obba rivulosa</name>
    <dbReference type="NCBI Taxonomy" id="1052685"/>
    <lineage>
        <taxon>Eukaryota</taxon>
        <taxon>Fungi</taxon>
        <taxon>Dikarya</taxon>
        <taxon>Basidiomycota</taxon>
        <taxon>Agaricomycotina</taxon>
        <taxon>Agaricomycetes</taxon>
        <taxon>Polyporales</taxon>
        <taxon>Gelatoporiaceae</taxon>
        <taxon>Obba</taxon>
    </lineage>
</organism>
<name>A0A8E2AN51_9APHY</name>
<dbReference type="OrthoDB" id="3224221at2759"/>
<accession>A0A8E2AN51</accession>
<feature type="non-terminal residue" evidence="1">
    <location>
        <position position="1"/>
    </location>
</feature>